<comment type="caution">
    <text evidence="1">The sequence shown here is derived from an EMBL/GenBank/DDBJ whole genome shotgun (WGS) entry which is preliminary data.</text>
</comment>
<evidence type="ECO:0000313" key="2">
    <source>
        <dbReference type="Proteomes" id="UP000651977"/>
    </source>
</evidence>
<organism evidence="1 2">
    <name type="scientific">Agarivorans gilvus</name>
    <dbReference type="NCBI Taxonomy" id="680279"/>
    <lineage>
        <taxon>Bacteria</taxon>
        <taxon>Pseudomonadati</taxon>
        <taxon>Pseudomonadota</taxon>
        <taxon>Gammaproteobacteria</taxon>
        <taxon>Alteromonadales</taxon>
        <taxon>Alteromonadaceae</taxon>
        <taxon>Agarivorans</taxon>
    </lineage>
</organism>
<evidence type="ECO:0000313" key="1">
    <source>
        <dbReference type="EMBL" id="GGB21749.1"/>
    </source>
</evidence>
<name>A0ABQ1I8H6_9ALTE</name>
<reference evidence="2" key="1">
    <citation type="journal article" date="2019" name="Int. J. Syst. Evol. Microbiol.">
        <title>The Global Catalogue of Microorganisms (GCM) 10K type strain sequencing project: providing services to taxonomists for standard genome sequencing and annotation.</title>
        <authorList>
            <consortium name="The Broad Institute Genomics Platform"/>
            <consortium name="The Broad Institute Genome Sequencing Center for Infectious Disease"/>
            <person name="Wu L."/>
            <person name="Ma J."/>
        </authorList>
    </citation>
    <scope>NUCLEOTIDE SEQUENCE [LARGE SCALE GENOMIC DNA]</scope>
    <source>
        <strain evidence="2">CGMCC 1.10131</strain>
    </source>
</reference>
<gene>
    <name evidence="1" type="ORF">GCM10007414_38950</name>
</gene>
<sequence>MTLGLAELFEQQIAPAASQLNQWVAEEKVNLSSAAAGILQSRSAQFGDKVSAYEKSLMEVRRGYKAKLPRLQMMKLESDSRAAWKSLNDLFKAELVKATAKVKARKGTVFNNPQRAINKAKGNKTDASIKLSSAKELKNLKYMAKGLKLGGNILLAVDVADRGQKVKADFDQGKDWGKTAVVQSSGLAFSVLAGAAVAKGTITAVSTAAVAIGLTMTPVG</sequence>
<protein>
    <recommendedName>
        <fullName evidence="3">Phage tail tape measure protein</fullName>
    </recommendedName>
</protein>
<keyword evidence="2" id="KW-1185">Reference proteome</keyword>
<accession>A0ABQ1I8H6</accession>
<evidence type="ECO:0008006" key="3">
    <source>
        <dbReference type="Google" id="ProtNLM"/>
    </source>
</evidence>
<dbReference type="EMBL" id="BMDY01000045">
    <property type="protein sequence ID" value="GGB21749.1"/>
    <property type="molecule type" value="Genomic_DNA"/>
</dbReference>
<dbReference type="Proteomes" id="UP000651977">
    <property type="component" value="Unassembled WGS sequence"/>
</dbReference>
<proteinExistence type="predicted"/>